<feature type="transmembrane region" description="Helical" evidence="1">
    <location>
        <begin position="86"/>
        <end position="108"/>
    </location>
</feature>
<dbReference type="Proteomes" id="UP000480556">
    <property type="component" value="Unassembled WGS sequence"/>
</dbReference>
<dbReference type="Proteomes" id="UP000327478">
    <property type="component" value="Chromosome"/>
</dbReference>
<evidence type="ECO:0000313" key="4">
    <source>
        <dbReference type="Proteomes" id="UP000327478"/>
    </source>
</evidence>
<dbReference type="EMBL" id="WITK01000002">
    <property type="protein sequence ID" value="MQW91291.1"/>
    <property type="molecule type" value="Genomic_DNA"/>
</dbReference>
<keyword evidence="1" id="KW-0472">Membrane</keyword>
<keyword evidence="4" id="KW-1185">Reference proteome</keyword>
<evidence type="ECO:0000313" key="3">
    <source>
        <dbReference type="EMBL" id="QGA11160.1"/>
    </source>
</evidence>
<organism evidence="2 5">
    <name type="scientific">Acinetobacter wanghuae</name>
    <dbReference type="NCBI Taxonomy" id="2662362"/>
    <lineage>
        <taxon>Bacteria</taxon>
        <taxon>Pseudomonadati</taxon>
        <taxon>Pseudomonadota</taxon>
        <taxon>Gammaproteobacteria</taxon>
        <taxon>Moraxellales</taxon>
        <taxon>Moraxellaceae</taxon>
        <taxon>Acinetobacter</taxon>
    </lineage>
</organism>
<evidence type="ECO:0000256" key="1">
    <source>
        <dbReference type="SAM" id="Phobius"/>
    </source>
</evidence>
<dbReference type="RefSeq" id="WP_153371554.1">
    <property type="nucleotide sequence ID" value="NZ_CP045650.1"/>
</dbReference>
<dbReference type="EMBL" id="CP045650">
    <property type="protein sequence ID" value="QGA11160.1"/>
    <property type="molecule type" value="Genomic_DNA"/>
</dbReference>
<reference evidence="4 5" key="1">
    <citation type="submission" date="2019-10" db="EMBL/GenBank/DDBJ databases">
        <authorList>
            <person name="Dong K."/>
        </authorList>
    </citation>
    <scope>NUCLEOTIDE SEQUENCE [LARGE SCALE GENOMIC DNA]</scope>
    <source>
        <strain evidence="4">dk386</strain>
        <strain evidence="3">Dk386</strain>
        <strain evidence="2">Dk771</strain>
        <strain evidence="5">dk771</strain>
    </source>
</reference>
<sequence length="127" mass="13761">MNGYVAVMDSIPEDLIAILVYVIGSIIALLCWYGVTKRIPKPVGGLLWIIMFAILLTPTVSEGPNSSVAPAIFGLLFGILTKDQPLIWINASLILFVVGVGALLGYCWSNYRANKPEIVLNKKSSPL</sequence>
<gene>
    <name evidence="3" type="ORF">GFH30_07060</name>
    <name evidence="2" type="ORF">GHJ48_02540</name>
</gene>
<proteinExistence type="predicted"/>
<feature type="transmembrane region" description="Helical" evidence="1">
    <location>
        <begin position="15"/>
        <end position="35"/>
    </location>
</feature>
<feature type="transmembrane region" description="Helical" evidence="1">
    <location>
        <begin position="42"/>
        <end position="60"/>
    </location>
</feature>
<dbReference type="AlphaFoldDB" id="A0A5Q0P415"/>
<evidence type="ECO:0000313" key="5">
    <source>
        <dbReference type="Proteomes" id="UP000480556"/>
    </source>
</evidence>
<keyword evidence="1" id="KW-1133">Transmembrane helix</keyword>
<name>A0A5Q0P415_9GAMM</name>
<evidence type="ECO:0000313" key="2">
    <source>
        <dbReference type="EMBL" id="MQW91291.1"/>
    </source>
</evidence>
<accession>A0A5Q0P415</accession>
<keyword evidence="1" id="KW-0812">Transmembrane</keyword>
<protein>
    <submittedName>
        <fullName evidence="2">Uncharacterized protein</fullName>
    </submittedName>
</protein>